<reference evidence="3 4" key="1">
    <citation type="submission" date="2020-05" db="EMBL/GenBank/DDBJ databases">
        <title>Complete closed genome sequence of Defluviicoccus vanus.</title>
        <authorList>
            <person name="Bessarab I."/>
            <person name="Arumugam K."/>
            <person name="Maszenan A.M."/>
            <person name="Seviour R.J."/>
            <person name="Williams R.B."/>
        </authorList>
    </citation>
    <scope>NUCLEOTIDE SEQUENCE [LARGE SCALE GENOMIC DNA]</scope>
    <source>
        <strain evidence="3 4">Ben 114</strain>
    </source>
</reference>
<keyword evidence="1" id="KW-0732">Signal</keyword>
<feature type="signal peptide" evidence="1">
    <location>
        <begin position="1"/>
        <end position="22"/>
    </location>
</feature>
<dbReference type="EMBL" id="CP053923">
    <property type="protein sequence ID" value="QNT70702.1"/>
    <property type="molecule type" value="Genomic_DNA"/>
</dbReference>
<evidence type="ECO:0000256" key="1">
    <source>
        <dbReference type="SAM" id="SignalP"/>
    </source>
</evidence>
<accession>A0A7H1N4R6</accession>
<dbReference type="RefSeq" id="WP_190261175.1">
    <property type="nucleotide sequence ID" value="NZ_CP053923.1"/>
</dbReference>
<evidence type="ECO:0000313" key="4">
    <source>
        <dbReference type="Proteomes" id="UP000516369"/>
    </source>
</evidence>
<dbReference type="InterPro" id="IPR021796">
    <property type="entry name" value="Tll0287-like_dom"/>
</dbReference>
<dbReference type="AlphaFoldDB" id="A0A7H1N4R6"/>
<proteinExistence type="predicted"/>
<feature type="domain" description="Tll0287-like" evidence="2">
    <location>
        <begin position="33"/>
        <end position="189"/>
    </location>
</feature>
<evidence type="ECO:0000259" key="2">
    <source>
        <dbReference type="Pfam" id="PF11845"/>
    </source>
</evidence>
<gene>
    <name evidence="3" type="ORF">HQ394_16960</name>
</gene>
<dbReference type="Proteomes" id="UP000516369">
    <property type="component" value="Chromosome"/>
</dbReference>
<keyword evidence="4" id="KW-1185">Reference proteome</keyword>
<feature type="chain" id="PRO_5028810747" evidence="1">
    <location>
        <begin position="23"/>
        <end position="191"/>
    </location>
</feature>
<evidence type="ECO:0000313" key="3">
    <source>
        <dbReference type="EMBL" id="QNT70702.1"/>
    </source>
</evidence>
<protein>
    <submittedName>
        <fullName evidence="3">DUF3365 domain-containing protein</fullName>
    </submittedName>
</protein>
<organism evidence="3 4">
    <name type="scientific">Defluviicoccus vanus</name>
    <dbReference type="NCBI Taxonomy" id="111831"/>
    <lineage>
        <taxon>Bacteria</taxon>
        <taxon>Pseudomonadati</taxon>
        <taxon>Pseudomonadota</taxon>
        <taxon>Alphaproteobacteria</taxon>
        <taxon>Rhodospirillales</taxon>
        <taxon>Rhodospirillaceae</taxon>
        <taxon>Defluviicoccus</taxon>
    </lineage>
</organism>
<name>A0A7H1N4R6_9PROT</name>
<sequence length="191" mass="20011">MRTLIAAIMAATAMASGHPAIAADDIEARVEASRAVAKDFAQTLQQALQTALATDGPVAAIEVCNVAAPAIAAQQSSAHGWQVGRTSLKPRNPANTPDAWQRTVLTRFETEKAAGKPMAALESWEVVDVDGKPAFRYMKAIPTGEVCLSCHGSNLVPDLTAKLAALYPADQATGYTLGDIRGAFTVTQPLP</sequence>
<dbReference type="KEGG" id="dvn:HQ394_16960"/>
<dbReference type="Pfam" id="PF11845">
    <property type="entry name" value="Tll0287-like"/>
    <property type="match status" value="1"/>
</dbReference>